<dbReference type="KEGG" id="tko:TK1663"/>
<dbReference type="HOGENOM" id="CLU_382952_0_0_2"/>
<keyword evidence="2" id="KW-1185">Reference proteome</keyword>
<dbReference type="OrthoDB" id="85696at2157"/>
<reference evidence="1 2" key="1">
    <citation type="journal article" date="2005" name="Genome Res.">
        <title>Complete genome sequence of the hyperthermophilic archaeon Thermococcus kodakaraensis KOD1 and comparison with Pyrococcus genomes.</title>
        <authorList>
            <person name="Fukui T."/>
            <person name="Atomi H."/>
            <person name="Kanai T."/>
            <person name="Matsumi R."/>
            <person name="Fujiwara S."/>
            <person name="Imanaka T."/>
        </authorList>
    </citation>
    <scope>NUCLEOTIDE SEQUENCE [LARGE SCALE GENOMIC DNA]</scope>
    <source>
        <strain evidence="2">ATCC BAA-918 / JCM 12380 / KOD1</strain>
    </source>
</reference>
<gene>
    <name evidence="1" type="ordered locus">TK1663</name>
</gene>
<proteinExistence type="predicted"/>
<dbReference type="STRING" id="69014.TK1663"/>
<dbReference type="PATRIC" id="fig|69014.16.peg.1621"/>
<dbReference type="AlphaFoldDB" id="Q5JIV6"/>
<organism evidence="1 2">
    <name type="scientific">Thermococcus kodakarensis (strain ATCC BAA-918 / JCM 12380 / KOD1)</name>
    <name type="common">Pyrococcus kodakaraensis (strain KOD1)</name>
    <dbReference type="NCBI Taxonomy" id="69014"/>
    <lineage>
        <taxon>Archaea</taxon>
        <taxon>Methanobacteriati</taxon>
        <taxon>Methanobacteriota</taxon>
        <taxon>Thermococci</taxon>
        <taxon>Thermococcales</taxon>
        <taxon>Thermococcaceae</taxon>
        <taxon>Thermococcus</taxon>
    </lineage>
</organism>
<dbReference type="InParanoid" id="Q5JIV6"/>
<protein>
    <submittedName>
        <fullName evidence="1">Uncharacterized protein</fullName>
    </submittedName>
</protein>
<dbReference type="RefSeq" id="WP_011250614.1">
    <property type="nucleotide sequence ID" value="NC_006624.1"/>
</dbReference>
<accession>Q5JIV6</accession>
<sequence length="863" mass="97004">MRRGFVFTLDAILSLVLVSLVLVSVVAVTENSSSIYATQLRAENKQLAEGILQTLRTVPLDQLVSPSLINTWISNGTLNLTYVDPKMPPLQIAATYWALSVKHPEFKGYASLILGEILRDLAGGYKYQLIINNYTDPFLTFDNSYENASDVGTATMMVSGYLFNQSPRGYVAKAYLTKVLTEQRKLVGIQRVLAGGGYCTNPRPGGHDYNFYTLSVNSLSIQYQTPSGKPTQVSSGRFRVMGRYSGGTVDLNVDLGGWSVSYKGGVTLSKDGYSLKLYLSYLSSVGNTRKYKVTKILFEYPSGDQLGIVLNSGVYVEITRKWKRSWLGGHWVISSSKAYTRTARIIRGVYAEIIPGYSCRDEDYYNNNNIDIKFDIDLPSDTRPRYGVLSVYTRQDGNVFDVIKFNNKTWKNSEGNLTIPLSSIWPETNTVYLKVSRYDDSREVGLGSGSWVDLGYVTSTPHADDPGLIKLYDVTSKGTGIYYLNSIFVPGNVTGIEMNLTFSGVHEVRVYYSNGTVLNLIYENTSIIGNNLYISNSTIMRGLLRYTTLESLSRKNFNLVIMLDAEYGLDSVLYAGQDYHREWNNKRILYGYPYSWIRISYNPTVTGSRFYIPIEETHDLESLDDTEMHFSYYLPGKAIPWYVDVWTGIIYTPGLIDTSNNITLSEGPDQTEFLSFPLDVYLIRVAYTKISKDIMVNGSINKFKIESTDDYYTFRPAVSRAIVHYFLNGYAPYGKVFTYYAQDNACGYNLTYWYDLTGNGDGTRDSVIVGNCKPSDTPLKKSVEDLDPSKYALDDAIVRLFLQLGADERLWKEHLGDSRYIPGGSKNPIRIRLVGIEGKAIGIRNVPTSIEPITVTLRIWRGG</sequence>
<evidence type="ECO:0000313" key="2">
    <source>
        <dbReference type="Proteomes" id="UP000000536"/>
    </source>
</evidence>
<dbReference type="GeneID" id="78448190"/>
<name>Q5JIV6_THEKO</name>
<dbReference type="PhylomeDB" id="Q5JIV6"/>
<dbReference type="Proteomes" id="UP000000536">
    <property type="component" value="Chromosome"/>
</dbReference>
<dbReference type="eggNOG" id="arCOG05787">
    <property type="taxonomic scope" value="Archaea"/>
</dbReference>
<dbReference type="EMBL" id="AP006878">
    <property type="protein sequence ID" value="BAD85852.1"/>
    <property type="molecule type" value="Genomic_DNA"/>
</dbReference>
<evidence type="ECO:0000313" key="1">
    <source>
        <dbReference type="EMBL" id="BAD85852.1"/>
    </source>
</evidence>
<dbReference type="EnsemblBacteria" id="BAD85852">
    <property type="protein sequence ID" value="BAD85852"/>
    <property type="gene ID" value="TK1663"/>
</dbReference>